<keyword evidence="3" id="KW-1185">Reference proteome</keyword>
<evidence type="ECO:0000313" key="3">
    <source>
        <dbReference type="Proteomes" id="UP000770661"/>
    </source>
</evidence>
<organism evidence="2 3">
    <name type="scientific">Chionoecetes opilio</name>
    <name type="common">Atlantic snow crab</name>
    <name type="synonym">Cancer opilio</name>
    <dbReference type="NCBI Taxonomy" id="41210"/>
    <lineage>
        <taxon>Eukaryota</taxon>
        <taxon>Metazoa</taxon>
        <taxon>Ecdysozoa</taxon>
        <taxon>Arthropoda</taxon>
        <taxon>Crustacea</taxon>
        <taxon>Multicrustacea</taxon>
        <taxon>Malacostraca</taxon>
        <taxon>Eumalacostraca</taxon>
        <taxon>Eucarida</taxon>
        <taxon>Decapoda</taxon>
        <taxon>Pleocyemata</taxon>
        <taxon>Brachyura</taxon>
        <taxon>Eubrachyura</taxon>
        <taxon>Majoidea</taxon>
        <taxon>Majidae</taxon>
        <taxon>Chionoecetes</taxon>
    </lineage>
</organism>
<dbReference type="AlphaFoldDB" id="A0A8J5CLF9"/>
<name>A0A8J5CLF9_CHIOP</name>
<proteinExistence type="predicted"/>
<evidence type="ECO:0000313" key="2">
    <source>
        <dbReference type="EMBL" id="KAG0724818.1"/>
    </source>
</evidence>
<sequence>MLHNVQGPNSVLGGDPGCQWRRPEFWLFVYGRPSSGQSQETRLIHKSTIAVPDKVIVARATHSPSLSPAVYPRYTLFSNTLPACITLHAPLPSAPTQHKSQSLKGRRPLSRDPTPQSPPLSYEGHAVPNRAILVPLPQKRETGLFRAGNAGHSCHGNPCGRGSLLSTHLGCVYTSA</sequence>
<evidence type="ECO:0000256" key="1">
    <source>
        <dbReference type="SAM" id="MobiDB-lite"/>
    </source>
</evidence>
<reference evidence="2" key="1">
    <citation type="submission" date="2020-07" db="EMBL/GenBank/DDBJ databases">
        <title>The High-quality genome of the commercially important snow crab, Chionoecetes opilio.</title>
        <authorList>
            <person name="Jeong J.-H."/>
            <person name="Ryu S."/>
        </authorList>
    </citation>
    <scope>NUCLEOTIDE SEQUENCE</scope>
    <source>
        <strain evidence="2">MADBK_172401_WGS</strain>
        <tissue evidence="2">Digestive gland</tissue>
    </source>
</reference>
<feature type="compositionally biased region" description="Polar residues" evidence="1">
    <location>
        <begin position="94"/>
        <end position="103"/>
    </location>
</feature>
<dbReference type="Proteomes" id="UP000770661">
    <property type="component" value="Unassembled WGS sequence"/>
</dbReference>
<comment type="caution">
    <text evidence="2">The sequence shown here is derived from an EMBL/GenBank/DDBJ whole genome shotgun (WGS) entry which is preliminary data.</text>
</comment>
<dbReference type="EMBL" id="JACEEZ010006395">
    <property type="protein sequence ID" value="KAG0724818.1"/>
    <property type="molecule type" value="Genomic_DNA"/>
</dbReference>
<protein>
    <submittedName>
        <fullName evidence="2">Uncharacterized protein</fullName>
    </submittedName>
</protein>
<feature type="region of interest" description="Disordered" evidence="1">
    <location>
        <begin position="92"/>
        <end position="124"/>
    </location>
</feature>
<accession>A0A8J5CLF9</accession>
<gene>
    <name evidence="2" type="ORF">GWK47_039829</name>
</gene>